<keyword evidence="5" id="KW-0998">Cell outer membrane</keyword>
<sequence>MKLISFKQSFIAFGVLLALASCDTDEKLEVKGDGVVLEQDFYRNETEAYSGLVAAYDKLGKYAGAMENAPLLFLNSASDDFYAGGGGAGDQPGLQVASNYSITPTNIPPAIWADYYKGVARCNIMVVKLPGIPMDETKKARFMAEVKALRAYYYFDLVRMFKNIPLILTPLTKEEIPLVMQAAPADVYAQIEKDLNEAIPNLPMTLPANELGRLTKGAATALLGKVYLYDNKKTEAAAQLALVNGTPGGTSSFGYKLMEDFAELWDKKHEFNSESILEISYSDKSNADWGNFERGDDEGNVAAQLMGIRDYHRTEVGIAALLPDYINGWGFCVVSTQLVTAMQGDPRFASTIINTGVLRGNTSIPLDKPDPTRLITYTDSYNETGYHFIKYAPVNDDIKAANPFLNFGINTYVIRLADTYLLEAEALGGTGARAQALLDAVRDRVGLAPVPVSLNAIYEERRLELAGEGHRWFDLVRTGQAAAKLAFKGFTANKNEVFPIPYSEFNNTKMVQNQNY</sequence>
<dbReference type="Gene3D" id="1.25.40.390">
    <property type="match status" value="1"/>
</dbReference>
<evidence type="ECO:0000256" key="3">
    <source>
        <dbReference type="ARBA" id="ARBA00022729"/>
    </source>
</evidence>
<keyword evidence="10" id="KW-1185">Reference proteome</keyword>
<evidence type="ECO:0000256" key="1">
    <source>
        <dbReference type="ARBA" id="ARBA00004442"/>
    </source>
</evidence>
<gene>
    <name evidence="9" type="ORF">GCM10022423_16370</name>
</gene>
<dbReference type="InterPro" id="IPR012944">
    <property type="entry name" value="SusD_RagB_dom"/>
</dbReference>
<comment type="subcellular location">
    <subcellularLocation>
        <location evidence="1">Cell outer membrane</location>
    </subcellularLocation>
</comment>
<organism evidence="9 10">
    <name type="scientific">Flavobacterium ginsengiterrae</name>
    <dbReference type="NCBI Taxonomy" id="871695"/>
    <lineage>
        <taxon>Bacteria</taxon>
        <taxon>Pseudomonadati</taxon>
        <taxon>Bacteroidota</taxon>
        <taxon>Flavobacteriia</taxon>
        <taxon>Flavobacteriales</taxon>
        <taxon>Flavobacteriaceae</taxon>
        <taxon>Flavobacterium</taxon>
    </lineage>
</organism>
<name>A0ABP7GG27_9FLAO</name>
<evidence type="ECO:0000313" key="9">
    <source>
        <dbReference type="EMBL" id="GAA3764853.1"/>
    </source>
</evidence>
<comment type="similarity">
    <text evidence="2">Belongs to the SusD family.</text>
</comment>
<accession>A0ABP7GG27</accession>
<protein>
    <submittedName>
        <fullName evidence="9">RagB/SusD family nutrient uptake outer membrane protein</fullName>
    </submittedName>
</protein>
<dbReference type="RefSeq" id="WP_345142763.1">
    <property type="nucleotide sequence ID" value="NZ_BAABDU010000003.1"/>
</dbReference>
<keyword evidence="4" id="KW-0472">Membrane</keyword>
<feature type="domain" description="RagB/SusD" evidence="7">
    <location>
        <begin position="274"/>
        <end position="516"/>
    </location>
</feature>
<dbReference type="InterPro" id="IPR011990">
    <property type="entry name" value="TPR-like_helical_dom_sf"/>
</dbReference>
<dbReference type="Pfam" id="PF14322">
    <property type="entry name" value="SusD-like_3"/>
    <property type="match status" value="1"/>
</dbReference>
<dbReference type="PROSITE" id="PS51257">
    <property type="entry name" value="PROKAR_LIPOPROTEIN"/>
    <property type="match status" value="1"/>
</dbReference>
<evidence type="ECO:0000313" key="10">
    <source>
        <dbReference type="Proteomes" id="UP001500748"/>
    </source>
</evidence>
<feature type="domain" description="SusD-like N-terminal" evidence="8">
    <location>
        <begin position="105"/>
        <end position="228"/>
    </location>
</feature>
<evidence type="ECO:0000256" key="6">
    <source>
        <dbReference type="SAM" id="SignalP"/>
    </source>
</evidence>
<evidence type="ECO:0000259" key="8">
    <source>
        <dbReference type="Pfam" id="PF14322"/>
    </source>
</evidence>
<evidence type="ECO:0000256" key="5">
    <source>
        <dbReference type="ARBA" id="ARBA00023237"/>
    </source>
</evidence>
<proteinExistence type="inferred from homology"/>
<dbReference type="EMBL" id="BAABDU010000003">
    <property type="protein sequence ID" value="GAA3764853.1"/>
    <property type="molecule type" value="Genomic_DNA"/>
</dbReference>
<dbReference type="Proteomes" id="UP001500748">
    <property type="component" value="Unassembled WGS sequence"/>
</dbReference>
<keyword evidence="3 6" id="KW-0732">Signal</keyword>
<feature type="chain" id="PRO_5046696026" evidence="6">
    <location>
        <begin position="21"/>
        <end position="516"/>
    </location>
</feature>
<feature type="signal peptide" evidence="6">
    <location>
        <begin position="1"/>
        <end position="20"/>
    </location>
</feature>
<dbReference type="CDD" id="cd08977">
    <property type="entry name" value="SusD"/>
    <property type="match status" value="1"/>
</dbReference>
<dbReference type="InterPro" id="IPR033985">
    <property type="entry name" value="SusD-like_N"/>
</dbReference>
<reference evidence="10" key="1">
    <citation type="journal article" date="2019" name="Int. J. Syst. Evol. Microbiol.">
        <title>The Global Catalogue of Microorganisms (GCM) 10K type strain sequencing project: providing services to taxonomists for standard genome sequencing and annotation.</title>
        <authorList>
            <consortium name="The Broad Institute Genomics Platform"/>
            <consortium name="The Broad Institute Genome Sequencing Center for Infectious Disease"/>
            <person name="Wu L."/>
            <person name="Ma J."/>
        </authorList>
    </citation>
    <scope>NUCLEOTIDE SEQUENCE [LARGE SCALE GENOMIC DNA]</scope>
    <source>
        <strain evidence="10">JCM 17337</strain>
    </source>
</reference>
<evidence type="ECO:0000256" key="2">
    <source>
        <dbReference type="ARBA" id="ARBA00006275"/>
    </source>
</evidence>
<evidence type="ECO:0000256" key="4">
    <source>
        <dbReference type="ARBA" id="ARBA00023136"/>
    </source>
</evidence>
<dbReference type="SUPFAM" id="SSF48452">
    <property type="entry name" value="TPR-like"/>
    <property type="match status" value="1"/>
</dbReference>
<dbReference type="Pfam" id="PF07980">
    <property type="entry name" value="SusD_RagB"/>
    <property type="match status" value="1"/>
</dbReference>
<comment type="caution">
    <text evidence="9">The sequence shown here is derived from an EMBL/GenBank/DDBJ whole genome shotgun (WGS) entry which is preliminary data.</text>
</comment>
<evidence type="ECO:0000259" key="7">
    <source>
        <dbReference type="Pfam" id="PF07980"/>
    </source>
</evidence>